<evidence type="ECO:0000256" key="2">
    <source>
        <dbReference type="SAM" id="Phobius"/>
    </source>
</evidence>
<proteinExistence type="predicted"/>
<dbReference type="PROSITE" id="PS50853">
    <property type="entry name" value="FN3"/>
    <property type="match status" value="1"/>
</dbReference>
<dbReference type="InterPro" id="IPR015373">
    <property type="entry name" value="Interferon/interleukin_rcp_dom"/>
</dbReference>
<dbReference type="InterPro" id="IPR036116">
    <property type="entry name" value="FN3_sf"/>
</dbReference>
<dbReference type="CDD" id="cd00063">
    <property type="entry name" value="FN3"/>
    <property type="match status" value="1"/>
</dbReference>
<dbReference type="PANTHER" id="PTHR20859:SF46">
    <property type="entry name" value="INTERFERON GAMMA RECEPTOR 2"/>
    <property type="match status" value="1"/>
</dbReference>
<reference evidence="4 5" key="1">
    <citation type="submission" date="2020-10" db="EMBL/GenBank/DDBJ databases">
        <title>Pygocentrus nattereri (red-bellied piranha) genome, fPygNat1, primary haplotype.</title>
        <authorList>
            <person name="Myers G."/>
            <person name="Meyer A."/>
            <person name="Karagic N."/>
            <person name="Pippel M."/>
            <person name="Winkler S."/>
            <person name="Tracey A."/>
            <person name="Wood J."/>
            <person name="Formenti G."/>
            <person name="Howe K."/>
            <person name="Fedrigo O."/>
            <person name="Jarvis E.D."/>
        </authorList>
    </citation>
    <scope>NUCLEOTIDE SEQUENCE [LARGE SCALE GENOMIC DNA]</scope>
</reference>
<dbReference type="PANTHER" id="PTHR20859">
    <property type="entry name" value="INTERFERON/INTERLEUKIN RECEPTOR"/>
    <property type="match status" value="1"/>
</dbReference>
<dbReference type="GO" id="GO:0005886">
    <property type="term" value="C:plasma membrane"/>
    <property type="evidence" value="ECO:0007669"/>
    <property type="project" value="TreeGrafter"/>
</dbReference>
<evidence type="ECO:0000313" key="4">
    <source>
        <dbReference type="Ensembl" id="ENSPNAP00000049909.1"/>
    </source>
</evidence>
<keyword evidence="2" id="KW-0472">Membrane</keyword>
<dbReference type="Gene3D" id="2.60.40.10">
    <property type="entry name" value="Immunoglobulins"/>
    <property type="match status" value="2"/>
</dbReference>
<feature type="transmembrane region" description="Helical" evidence="2">
    <location>
        <begin position="298"/>
        <end position="320"/>
    </location>
</feature>
<evidence type="ECO:0000259" key="3">
    <source>
        <dbReference type="PROSITE" id="PS50853"/>
    </source>
</evidence>
<dbReference type="Ensembl" id="ENSPNAT00000055994.1">
    <property type="protein sequence ID" value="ENSPNAP00000049909.1"/>
    <property type="gene ID" value="ENSPNAG00000034237.1"/>
</dbReference>
<dbReference type="InterPro" id="IPR050650">
    <property type="entry name" value="Type-II_Cytokine-TF_Rcpt"/>
</dbReference>
<keyword evidence="5" id="KW-1185">Reference proteome</keyword>
<dbReference type="GO" id="GO:0004896">
    <property type="term" value="F:cytokine receptor activity"/>
    <property type="evidence" value="ECO:0007669"/>
    <property type="project" value="TreeGrafter"/>
</dbReference>
<dbReference type="Proteomes" id="UP001501920">
    <property type="component" value="Chromosome 6"/>
</dbReference>
<dbReference type="GeneTree" id="ENSGT01120000272703"/>
<evidence type="ECO:0000256" key="1">
    <source>
        <dbReference type="SAM" id="MobiDB-lite"/>
    </source>
</evidence>
<dbReference type="InterPro" id="IPR013783">
    <property type="entry name" value="Ig-like_fold"/>
</dbReference>
<feature type="compositionally biased region" description="Polar residues" evidence="1">
    <location>
        <begin position="384"/>
        <end position="397"/>
    </location>
</feature>
<keyword evidence="2" id="KW-0812">Transmembrane</keyword>
<accession>A0AAR2JI77</accession>
<evidence type="ECO:0000313" key="5">
    <source>
        <dbReference type="Proteomes" id="UP001501920"/>
    </source>
</evidence>
<keyword evidence="2" id="KW-1133">Transmembrane helix</keyword>
<dbReference type="SUPFAM" id="SSF49265">
    <property type="entry name" value="Fibronectin type III"/>
    <property type="match status" value="2"/>
</dbReference>
<dbReference type="InterPro" id="IPR003961">
    <property type="entry name" value="FN3_dom"/>
</dbReference>
<name>A0AAR2JI77_PYGNA</name>
<organism evidence="4 5">
    <name type="scientific">Pygocentrus nattereri</name>
    <name type="common">Red-bellied piranha</name>
    <dbReference type="NCBI Taxonomy" id="42514"/>
    <lineage>
        <taxon>Eukaryota</taxon>
        <taxon>Metazoa</taxon>
        <taxon>Chordata</taxon>
        <taxon>Craniata</taxon>
        <taxon>Vertebrata</taxon>
        <taxon>Euteleostomi</taxon>
        <taxon>Actinopterygii</taxon>
        <taxon>Neopterygii</taxon>
        <taxon>Teleostei</taxon>
        <taxon>Ostariophysi</taxon>
        <taxon>Characiformes</taxon>
        <taxon>Characoidei</taxon>
        <taxon>Pygocentrus</taxon>
    </lineage>
</organism>
<protein>
    <recommendedName>
        <fullName evidence="3">Fibronectin type-III domain-containing protein</fullName>
    </recommendedName>
</protein>
<dbReference type="AlphaFoldDB" id="A0AAR2JI77"/>
<dbReference type="Pfam" id="PF09294">
    <property type="entry name" value="Interfer-bind"/>
    <property type="match status" value="1"/>
</dbReference>
<reference evidence="4" key="2">
    <citation type="submission" date="2025-08" db="UniProtKB">
        <authorList>
            <consortium name="Ensembl"/>
        </authorList>
    </citation>
    <scope>IDENTIFICATION</scope>
</reference>
<feature type="domain" description="Fibronectin type-III" evidence="3">
    <location>
        <begin position="203"/>
        <end position="295"/>
    </location>
</feature>
<reference evidence="4" key="3">
    <citation type="submission" date="2025-09" db="UniProtKB">
        <authorList>
            <consortium name="Ensembl"/>
        </authorList>
    </citation>
    <scope>IDENTIFICATION</scope>
</reference>
<feature type="region of interest" description="Disordered" evidence="1">
    <location>
        <begin position="382"/>
        <end position="404"/>
    </location>
</feature>
<sequence length="404" mass="45245">MNAFLALADATDCSGGSGKYSSEWSPTGMYLHVGLNLLVLFSASTTLSTPYDVRMIAMDLNYTLQWAWSDSQLNDSANFTAAYTFWNIKDDERSYKYVCTSSRKHWCDFTPCKLYFKASFQIRVRAEAAGKYSNWTRLRFTPDEDGRLALVLWITGCFLDILLQVLLIESKIQASVLSRCPEATEHPLTITLPPCFTAGLLGPPSGVNMQGDVEMVILNISKSVMNSLMKLQYEVQYYEQQQPDLKHMKIYNDPYAPLTSLKPWTEYCVQVRVFNKDYSKSSSFTSPQCVSTTGRRVVWLKMLSVLCCVLLLGAVVYICCRLRRKISVYQTPNSILGLPLDHPPLLEAHELSCSIIFVSAPTPWLESSQLLLQEQDGTGKFQAVSCQGSNSSEQDSGIGSGEES</sequence>
<dbReference type="Pfam" id="PF01108">
    <property type="entry name" value="Tissue_fac"/>
    <property type="match status" value="1"/>
</dbReference>